<dbReference type="Gene3D" id="3.40.50.2300">
    <property type="match status" value="1"/>
</dbReference>
<name>A0A9E8Z841_9CYAN</name>
<gene>
    <name evidence="4" type="ORF">OXH18_13630</name>
</gene>
<dbReference type="Pfam" id="PF00072">
    <property type="entry name" value="Response_reg"/>
    <property type="match status" value="1"/>
</dbReference>
<dbReference type="PANTHER" id="PTHR44591">
    <property type="entry name" value="STRESS RESPONSE REGULATOR PROTEIN 1"/>
    <property type="match status" value="1"/>
</dbReference>
<accession>A0A9E8Z841</accession>
<dbReference type="InterPro" id="IPR011006">
    <property type="entry name" value="CheY-like_superfamily"/>
</dbReference>
<dbReference type="EMBL" id="CP113797">
    <property type="protein sequence ID" value="WAL58228.1"/>
    <property type="molecule type" value="Genomic_DNA"/>
</dbReference>
<evidence type="ECO:0000313" key="4">
    <source>
        <dbReference type="EMBL" id="WAL58228.1"/>
    </source>
</evidence>
<dbReference type="AlphaFoldDB" id="A0A9E8Z841"/>
<dbReference type="GO" id="GO:0000160">
    <property type="term" value="P:phosphorelay signal transduction system"/>
    <property type="evidence" value="ECO:0007669"/>
    <property type="project" value="InterPro"/>
</dbReference>
<dbReference type="RefSeq" id="WP_268607632.1">
    <property type="nucleotide sequence ID" value="NZ_CP113797.1"/>
</dbReference>
<organism evidence="4 5">
    <name type="scientific">Thermocoleostomius sinensis A174</name>
    <dbReference type="NCBI Taxonomy" id="2016057"/>
    <lineage>
        <taxon>Bacteria</taxon>
        <taxon>Bacillati</taxon>
        <taxon>Cyanobacteriota</taxon>
        <taxon>Cyanophyceae</taxon>
        <taxon>Oculatellales</taxon>
        <taxon>Oculatellaceae</taxon>
        <taxon>Thermocoleostomius</taxon>
    </lineage>
</organism>
<dbReference type="KEGG" id="tsin:OXH18_13630"/>
<proteinExistence type="predicted"/>
<dbReference type="SUPFAM" id="SSF52172">
    <property type="entry name" value="CheY-like"/>
    <property type="match status" value="1"/>
</dbReference>
<dbReference type="SMART" id="SM00448">
    <property type="entry name" value="REC"/>
    <property type="match status" value="1"/>
</dbReference>
<reference evidence="4" key="1">
    <citation type="submission" date="2022-12" db="EMBL/GenBank/DDBJ databases">
        <title>Polyphasic identification of a Novel Hot-Spring Cyanobacterium Ocullathermofonsia sinensis gen nov. sp. nov. and Genomic Insights on its Adaptations to the Thermal Habitat.</title>
        <authorList>
            <person name="Daroch M."/>
            <person name="Tang J."/>
            <person name="Jiang Y."/>
        </authorList>
    </citation>
    <scope>NUCLEOTIDE SEQUENCE</scope>
    <source>
        <strain evidence="4">PKUAC-SCTA174</strain>
    </source>
</reference>
<feature type="domain" description="Response regulatory" evidence="3">
    <location>
        <begin position="4"/>
        <end position="121"/>
    </location>
</feature>
<evidence type="ECO:0000256" key="1">
    <source>
        <dbReference type="ARBA" id="ARBA00022553"/>
    </source>
</evidence>
<dbReference type="InterPro" id="IPR001789">
    <property type="entry name" value="Sig_transdc_resp-reg_receiver"/>
</dbReference>
<sequence>MTRRILVIDDEERIRVVVQVCLEELAGWNVVLAESGEEGIAYAKAEEIDAILLDVSMPDLDGVEVFRLLQSDATTCNIPVILLTAKTSRHDRASFIAVGVTGVLAKPFDALTLPHQIAEILGWAPIP</sequence>
<protein>
    <submittedName>
        <fullName evidence="4">Response regulator</fullName>
    </submittedName>
</protein>
<keyword evidence="1 2" id="KW-0597">Phosphoprotein</keyword>
<dbReference type="PROSITE" id="PS50110">
    <property type="entry name" value="RESPONSE_REGULATORY"/>
    <property type="match status" value="1"/>
</dbReference>
<dbReference type="CDD" id="cd17552">
    <property type="entry name" value="REC_RR468-like"/>
    <property type="match status" value="1"/>
</dbReference>
<dbReference type="InterPro" id="IPR050595">
    <property type="entry name" value="Bact_response_regulator"/>
</dbReference>
<evidence type="ECO:0000313" key="5">
    <source>
        <dbReference type="Proteomes" id="UP001163152"/>
    </source>
</evidence>
<dbReference type="PANTHER" id="PTHR44591:SF22">
    <property type="entry name" value="CHEY SUBFAMILY"/>
    <property type="match status" value="1"/>
</dbReference>
<evidence type="ECO:0000259" key="3">
    <source>
        <dbReference type="PROSITE" id="PS50110"/>
    </source>
</evidence>
<dbReference type="Proteomes" id="UP001163152">
    <property type="component" value="Chromosome"/>
</dbReference>
<keyword evidence="5" id="KW-1185">Reference proteome</keyword>
<feature type="modified residue" description="4-aspartylphosphate" evidence="2">
    <location>
        <position position="54"/>
    </location>
</feature>
<evidence type="ECO:0000256" key="2">
    <source>
        <dbReference type="PROSITE-ProRule" id="PRU00169"/>
    </source>
</evidence>